<protein>
    <submittedName>
        <fullName evidence="2">Acyl dehydratase</fullName>
    </submittedName>
</protein>
<accession>A0ABU0AFQ7</accession>
<name>A0ABU0AFQ7_9BACI</name>
<reference evidence="2 3" key="1">
    <citation type="submission" date="2023-07" db="EMBL/GenBank/DDBJ databases">
        <title>Genomic Encyclopedia of Type Strains, Phase IV (KMG-IV): sequencing the most valuable type-strain genomes for metagenomic binning, comparative biology and taxonomic classification.</title>
        <authorList>
            <person name="Goeker M."/>
        </authorList>
    </citation>
    <scope>NUCLEOTIDE SEQUENCE [LARGE SCALE GENOMIC DNA]</scope>
    <source>
        <strain evidence="2 3">DSM 23494</strain>
    </source>
</reference>
<dbReference type="Gene3D" id="3.10.129.10">
    <property type="entry name" value="Hotdog Thioesterase"/>
    <property type="match status" value="1"/>
</dbReference>
<dbReference type="PANTHER" id="PTHR43664:SF1">
    <property type="entry name" value="BETA-METHYLMALYL-COA DEHYDRATASE"/>
    <property type="match status" value="1"/>
</dbReference>
<evidence type="ECO:0000313" key="2">
    <source>
        <dbReference type="EMBL" id="MDQ0270087.1"/>
    </source>
</evidence>
<dbReference type="InterPro" id="IPR002539">
    <property type="entry name" value="MaoC-like_dom"/>
</dbReference>
<proteinExistence type="predicted"/>
<dbReference type="Proteomes" id="UP001238088">
    <property type="component" value="Unassembled WGS sequence"/>
</dbReference>
<dbReference type="PANTHER" id="PTHR43664">
    <property type="entry name" value="MONOAMINE OXIDASE-RELATED"/>
    <property type="match status" value="1"/>
</dbReference>
<dbReference type="Pfam" id="PF01575">
    <property type="entry name" value="MaoC_dehydratas"/>
    <property type="match status" value="1"/>
</dbReference>
<dbReference type="InterPro" id="IPR029069">
    <property type="entry name" value="HotDog_dom_sf"/>
</dbReference>
<evidence type="ECO:0000313" key="3">
    <source>
        <dbReference type="Proteomes" id="UP001238088"/>
    </source>
</evidence>
<feature type="domain" description="MaoC-like" evidence="1">
    <location>
        <begin position="19"/>
        <end position="126"/>
    </location>
</feature>
<organism evidence="2 3">
    <name type="scientific">Cytobacillus purgationiresistens</name>
    <dbReference type="NCBI Taxonomy" id="863449"/>
    <lineage>
        <taxon>Bacteria</taxon>
        <taxon>Bacillati</taxon>
        <taxon>Bacillota</taxon>
        <taxon>Bacilli</taxon>
        <taxon>Bacillales</taxon>
        <taxon>Bacillaceae</taxon>
        <taxon>Cytobacillus</taxon>
    </lineage>
</organism>
<dbReference type="InterPro" id="IPR052342">
    <property type="entry name" value="MCH/BMMD"/>
</dbReference>
<dbReference type="EMBL" id="JAUSUB010000006">
    <property type="protein sequence ID" value="MDQ0270087.1"/>
    <property type="molecule type" value="Genomic_DNA"/>
</dbReference>
<comment type="caution">
    <text evidence="2">The sequence shown here is derived from an EMBL/GenBank/DDBJ whole genome shotgun (WGS) entry which is preliminary data.</text>
</comment>
<dbReference type="SUPFAM" id="SSF54637">
    <property type="entry name" value="Thioesterase/thiol ester dehydrase-isomerase"/>
    <property type="match status" value="1"/>
</dbReference>
<keyword evidence="3" id="KW-1185">Reference proteome</keyword>
<evidence type="ECO:0000259" key="1">
    <source>
        <dbReference type="Pfam" id="PF01575"/>
    </source>
</evidence>
<sequence length="157" mass="17827">MLGKKRKIGRKIEEISVGEKLTFTEKIEDRDLLLYLGLTDDANPLYIQHDYASQTPHKKPIVPSIMLNGMIHAAISKYLPGPGSHVMKQEIEYMKPVHHYASVQFLLEVKRINEDDQTIEMQVHATNEAEETILLGKLIVCPPHKIAKIDGQALDNF</sequence>
<gene>
    <name evidence="2" type="ORF">J2S17_001959</name>
</gene>